<organism evidence="2 3">
    <name type="scientific">Sorangium cellulosum</name>
    <name type="common">Polyangium cellulosum</name>
    <dbReference type="NCBI Taxonomy" id="56"/>
    <lineage>
        <taxon>Bacteria</taxon>
        <taxon>Pseudomonadati</taxon>
        <taxon>Myxococcota</taxon>
        <taxon>Polyangia</taxon>
        <taxon>Polyangiales</taxon>
        <taxon>Polyangiaceae</taxon>
        <taxon>Sorangium</taxon>
    </lineage>
</organism>
<reference evidence="2 3" key="1">
    <citation type="submission" date="2014-02" db="EMBL/GenBank/DDBJ databases">
        <title>The small core and large imbalanced accessory genome model reveals a collaborative survival strategy of Sorangium cellulosum strains in nature.</title>
        <authorList>
            <person name="Han K."/>
            <person name="Peng R."/>
            <person name="Blom J."/>
            <person name="Li Y.-Z."/>
        </authorList>
    </citation>
    <scope>NUCLEOTIDE SEQUENCE [LARGE SCALE GENOMIC DNA]</scope>
    <source>
        <strain evidence="2 3">So0008-312</strain>
    </source>
</reference>
<evidence type="ECO:0000256" key="1">
    <source>
        <dbReference type="SAM" id="MobiDB-lite"/>
    </source>
</evidence>
<protein>
    <submittedName>
        <fullName evidence="2">Uncharacterized protein</fullName>
    </submittedName>
</protein>
<dbReference type="EMBL" id="JEMA01000576">
    <property type="protein sequence ID" value="KYF68369.1"/>
    <property type="molecule type" value="Genomic_DNA"/>
</dbReference>
<sequence>MVGAGMKDIWLEGAGSDGGGAETNGSALGEKTPLADSTSCCETSPGGRVPPRAERFAVGGCVCAGKAAPGGAGAENAGADGAGPGNAGDGGVGPGSGVPDGAGPAKPGAAPAKPGADGAGPGYPAGLCC</sequence>
<feature type="compositionally biased region" description="Low complexity" evidence="1">
    <location>
        <begin position="101"/>
        <end position="116"/>
    </location>
</feature>
<proteinExistence type="predicted"/>
<feature type="region of interest" description="Disordered" evidence="1">
    <location>
        <begin position="69"/>
        <end position="119"/>
    </location>
</feature>
<dbReference type="AlphaFoldDB" id="A0A150QK74"/>
<evidence type="ECO:0000313" key="2">
    <source>
        <dbReference type="EMBL" id="KYF68369.1"/>
    </source>
</evidence>
<dbReference type="Proteomes" id="UP000075260">
    <property type="component" value="Unassembled WGS sequence"/>
</dbReference>
<comment type="caution">
    <text evidence="2">The sequence shown here is derived from an EMBL/GenBank/DDBJ whole genome shotgun (WGS) entry which is preliminary data.</text>
</comment>
<feature type="region of interest" description="Disordered" evidence="1">
    <location>
        <begin position="1"/>
        <end position="52"/>
    </location>
</feature>
<name>A0A150QK74_SORCE</name>
<feature type="compositionally biased region" description="Gly residues" evidence="1">
    <location>
        <begin position="80"/>
        <end position="100"/>
    </location>
</feature>
<evidence type="ECO:0000313" key="3">
    <source>
        <dbReference type="Proteomes" id="UP000075260"/>
    </source>
</evidence>
<gene>
    <name evidence="2" type="ORF">BE15_05435</name>
</gene>
<accession>A0A150QK74</accession>